<dbReference type="Proteomes" id="UP001354798">
    <property type="component" value="Segment"/>
</dbReference>
<evidence type="ECO:0000313" key="3">
    <source>
        <dbReference type="Proteomes" id="UP001354798"/>
    </source>
</evidence>
<dbReference type="PROSITE" id="PS51186">
    <property type="entry name" value="GNAT"/>
    <property type="match status" value="1"/>
</dbReference>
<accession>A0ABZ2CQP5</accession>
<organism evidence="2 3">
    <name type="scientific">Pseudomonas phage PJNP013</name>
    <dbReference type="NCBI Taxonomy" id="3108093"/>
    <lineage>
        <taxon>Viruses</taxon>
        <taxon>Duplodnaviria</taxon>
        <taxon>Heunggongvirae</taxon>
        <taxon>Uroviricota</taxon>
        <taxon>Caudoviricetes</taxon>
        <taxon>Autographivirales</taxon>
        <taxon>Autoscriptoviridae</taxon>
        <taxon>Krylovirinae</taxon>
        <taxon>Phikmvvirus</taxon>
        <taxon>Phikmvvirus PJNP013</taxon>
    </lineage>
</organism>
<sequence>MSKTELYPLHLNVGLVTIKTIPVFPGRAYPGDTVWTRLYTSLYKYQPEDRKACLTTPWELIGAVGNTLWRLRHVSLSDESIWAKKGGIIALGAFSSLTGVELGTCIIVEGELCGLVMDPTWRDQGIGAELLVAAELCGAERLSCFEGLRGYYESKGWKVSSTEPNWDPDGPQVCHMRAPGHDA</sequence>
<dbReference type="InterPro" id="IPR000182">
    <property type="entry name" value="GNAT_dom"/>
</dbReference>
<proteinExistence type="predicted"/>
<dbReference type="InterPro" id="IPR016181">
    <property type="entry name" value="Acyl_CoA_acyltransferase"/>
</dbReference>
<evidence type="ECO:0000259" key="1">
    <source>
        <dbReference type="PROSITE" id="PS51186"/>
    </source>
</evidence>
<keyword evidence="3" id="KW-1185">Reference proteome</keyword>
<reference evidence="2 3" key="1">
    <citation type="submission" date="2023-12" db="EMBL/GenBank/DDBJ databases">
        <title>Efficient gene editing system CRISPR-Cas12a for Pseudomonas aeruginosa bacteriophages.</title>
        <authorList>
            <person name="Yan B."/>
            <person name="Chen Y."/>
            <person name="Liu Y."/>
        </authorList>
    </citation>
    <scope>NUCLEOTIDE SEQUENCE [LARGE SCALE GENOMIC DNA]</scope>
</reference>
<name>A0ABZ2CQP5_9CAUD</name>
<protein>
    <recommendedName>
        <fullName evidence="1">N-acetyltransferase domain-containing protein</fullName>
    </recommendedName>
</protein>
<dbReference type="EMBL" id="OR941786">
    <property type="protein sequence ID" value="WVX90885.1"/>
    <property type="molecule type" value="Genomic_DNA"/>
</dbReference>
<dbReference type="Gene3D" id="3.40.630.30">
    <property type="match status" value="1"/>
</dbReference>
<feature type="domain" description="N-acetyltransferase" evidence="1">
    <location>
        <begin position="40"/>
        <end position="181"/>
    </location>
</feature>
<evidence type="ECO:0000313" key="2">
    <source>
        <dbReference type="EMBL" id="WVX90885.1"/>
    </source>
</evidence>
<dbReference type="SUPFAM" id="SSF55729">
    <property type="entry name" value="Acyl-CoA N-acyltransferases (Nat)"/>
    <property type="match status" value="1"/>
</dbReference>